<feature type="transmembrane region" description="Helical" evidence="5">
    <location>
        <begin position="165"/>
        <end position="186"/>
    </location>
</feature>
<reference evidence="8 9" key="1">
    <citation type="submission" date="2022-09" db="EMBL/GenBank/DDBJ databases">
        <authorList>
            <person name="Palmer J.M."/>
        </authorList>
    </citation>
    <scope>NUCLEOTIDE SEQUENCE [LARGE SCALE GENOMIC DNA]</scope>
    <source>
        <strain evidence="8 9">DSM 7382</strain>
    </source>
</reference>
<evidence type="ECO:0000256" key="1">
    <source>
        <dbReference type="ARBA" id="ARBA00004613"/>
    </source>
</evidence>
<keyword evidence="5" id="KW-1133">Transmembrane helix</keyword>
<evidence type="ECO:0000256" key="6">
    <source>
        <dbReference type="SAM" id="SignalP"/>
    </source>
</evidence>
<keyword evidence="9" id="KW-1185">Reference proteome</keyword>
<dbReference type="PROSITE" id="PS52012">
    <property type="entry name" value="CFEM"/>
    <property type="match status" value="1"/>
</dbReference>
<protein>
    <recommendedName>
        <fullName evidence="7">CFEM domain-containing protein</fullName>
    </recommendedName>
</protein>
<organism evidence="8 9">
    <name type="scientific">Cerrena zonata</name>
    <dbReference type="NCBI Taxonomy" id="2478898"/>
    <lineage>
        <taxon>Eukaryota</taxon>
        <taxon>Fungi</taxon>
        <taxon>Dikarya</taxon>
        <taxon>Basidiomycota</taxon>
        <taxon>Agaricomycotina</taxon>
        <taxon>Agaricomycetes</taxon>
        <taxon>Polyporales</taxon>
        <taxon>Cerrenaceae</taxon>
        <taxon>Cerrena</taxon>
    </lineage>
</organism>
<keyword evidence="5" id="KW-0472">Membrane</keyword>
<accession>A0AAW0FRX4</accession>
<evidence type="ECO:0000256" key="3">
    <source>
        <dbReference type="ARBA" id="ARBA00022729"/>
    </source>
</evidence>
<evidence type="ECO:0000256" key="5">
    <source>
        <dbReference type="SAM" id="Phobius"/>
    </source>
</evidence>
<evidence type="ECO:0000313" key="9">
    <source>
        <dbReference type="Proteomes" id="UP001385951"/>
    </source>
</evidence>
<evidence type="ECO:0000259" key="7">
    <source>
        <dbReference type="PROSITE" id="PS52012"/>
    </source>
</evidence>
<evidence type="ECO:0000313" key="8">
    <source>
        <dbReference type="EMBL" id="KAK7682037.1"/>
    </source>
</evidence>
<keyword evidence="2" id="KW-0964">Secreted</keyword>
<feature type="chain" id="PRO_5043710028" description="CFEM domain-containing protein" evidence="6">
    <location>
        <begin position="19"/>
        <end position="187"/>
    </location>
</feature>
<keyword evidence="5" id="KW-0812">Transmembrane</keyword>
<dbReference type="EMBL" id="JASBNA010000038">
    <property type="protein sequence ID" value="KAK7682037.1"/>
    <property type="molecule type" value="Genomic_DNA"/>
</dbReference>
<comment type="subcellular location">
    <subcellularLocation>
        <location evidence="1">Secreted</location>
    </subcellularLocation>
</comment>
<dbReference type="AlphaFoldDB" id="A0AAW0FRX4"/>
<proteinExistence type="predicted"/>
<sequence>MLFTYIITLALATAQATASIPRDNSLCQSQCSTLTDTTSSCSSDIACLCSESTNQGLATCLNCIISIAGAPDPSEVGGIQESVAQFEDACKSAGHPLSSLTISGATAAGSATGAASSNPTATSVGTTGISATGASVAVTGVSTSGSAPAQASTTTGADNANPASMLAITTPLSMVGVLGGIMVMLML</sequence>
<gene>
    <name evidence="8" type="ORF">QCA50_015001</name>
</gene>
<dbReference type="InterPro" id="IPR008427">
    <property type="entry name" value="Extracellular_membr_CFEM_dom"/>
</dbReference>
<feature type="domain" description="CFEM" evidence="7">
    <location>
        <begin position="1"/>
        <end position="118"/>
    </location>
</feature>
<dbReference type="GO" id="GO:0005576">
    <property type="term" value="C:extracellular region"/>
    <property type="evidence" value="ECO:0007669"/>
    <property type="project" value="UniProtKB-SubCell"/>
</dbReference>
<keyword evidence="4" id="KW-1015">Disulfide bond</keyword>
<evidence type="ECO:0000256" key="4">
    <source>
        <dbReference type="ARBA" id="ARBA00023157"/>
    </source>
</evidence>
<name>A0AAW0FRX4_9APHY</name>
<keyword evidence="3 6" id="KW-0732">Signal</keyword>
<comment type="caution">
    <text evidence="8">The sequence shown here is derived from an EMBL/GenBank/DDBJ whole genome shotgun (WGS) entry which is preliminary data.</text>
</comment>
<feature type="signal peptide" evidence="6">
    <location>
        <begin position="1"/>
        <end position="18"/>
    </location>
</feature>
<dbReference type="Proteomes" id="UP001385951">
    <property type="component" value="Unassembled WGS sequence"/>
</dbReference>
<evidence type="ECO:0000256" key="2">
    <source>
        <dbReference type="ARBA" id="ARBA00022525"/>
    </source>
</evidence>